<proteinExistence type="inferred from homology"/>
<geneLocation type="plasmid" evidence="3 4">
    <name>unnamed1</name>
</geneLocation>
<protein>
    <submittedName>
        <fullName evidence="3">Efflux transporter outer membrane subunit</fullName>
    </submittedName>
</protein>
<organism evidence="3 4">
    <name type="scientific">Shinella oryzae</name>
    <dbReference type="NCBI Taxonomy" id="2871820"/>
    <lineage>
        <taxon>Bacteria</taxon>
        <taxon>Pseudomonadati</taxon>
        <taxon>Pseudomonadota</taxon>
        <taxon>Alphaproteobacteria</taxon>
        <taxon>Hyphomicrobiales</taxon>
        <taxon>Rhizobiaceae</taxon>
        <taxon>Shinella</taxon>
    </lineage>
</organism>
<dbReference type="Gene3D" id="2.20.200.10">
    <property type="entry name" value="Outer membrane efflux proteins (OEP)"/>
    <property type="match status" value="1"/>
</dbReference>
<keyword evidence="2" id="KW-0472">Membrane</keyword>
<reference evidence="3 4" key="1">
    <citation type="submission" date="2023-08" db="EMBL/GenBank/DDBJ databases">
        <title>Pathogen: clinical or host-associated sample.</title>
        <authorList>
            <person name="Hergert J."/>
            <person name="Casey R."/>
            <person name="Wagner J."/>
            <person name="Young E.L."/>
            <person name="Oakeson K.F."/>
        </authorList>
    </citation>
    <scope>NUCLEOTIDE SEQUENCE [LARGE SCALE GENOMIC DNA]</scope>
    <source>
        <strain evidence="3 4">UPHL-collab-2</strain>
        <plasmid evidence="3 4">unnamed1</plasmid>
    </source>
</reference>
<evidence type="ECO:0000256" key="2">
    <source>
        <dbReference type="RuleBase" id="RU362097"/>
    </source>
</evidence>
<keyword evidence="2" id="KW-0564">Palmitate</keyword>
<evidence type="ECO:0000313" key="4">
    <source>
        <dbReference type="Proteomes" id="UP001225788"/>
    </source>
</evidence>
<dbReference type="Gene3D" id="1.20.1600.10">
    <property type="entry name" value="Outer membrane efflux proteins (OEP)"/>
    <property type="match status" value="1"/>
</dbReference>
<dbReference type="PANTHER" id="PTHR30203:SF25">
    <property type="entry name" value="OUTER MEMBRANE PROTEIN-RELATED"/>
    <property type="match status" value="1"/>
</dbReference>
<name>A0ABY9KD44_9HYPH</name>
<dbReference type="EMBL" id="CP132315">
    <property type="protein sequence ID" value="WLS06433.1"/>
    <property type="molecule type" value="Genomic_DNA"/>
</dbReference>
<comment type="subcellular location">
    <subcellularLocation>
        <location evidence="2">Cell membrane</location>
        <topology evidence="2">Lipid-anchor</topology>
    </subcellularLocation>
</comment>
<sequence>MRGLAACVKASGASVIAIVLAGCVVGPDYERPAVITPAKWAGDHGKSSAVTKPDLTAWWRQFNDPLLDRLVVQAVDDNLDVATAKAKIREARATFRQQTGALLPTADGSGSATRNRSVADAEPSVYNQYKAGFDASWEVDLFGGRKRAAEAAGFAAEAANDDLADTFVTLIGDVTSYYVEARQYQELAALAERTARSQRQTAALTRDQLQAGTATGADSATADGQAASTEADIPSYRISYLQSVNRLAVLLGKSPADLQGLMEKRGKIPSPKMVAGLGIPADVLTHRPDVRAAERRLAQYTAKIGQAEADRYPSISLTGNIASTANNLADLGRKSTISWSFGPSVSIPMFHGGQLKAAVEIAQAQRDQYYVAYQSAVLSAMEDVENAIVGLTQSQQRRAKLAVSVAAYRKAAQISQELNVAGATNRLDVLEAERALYTAESNLIQSQTSIASYYISLHKALGGGWTGTINVERPAVLDSVVGPRLAMR</sequence>
<dbReference type="PANTHER" id="PTHR30203">
    <property type="entry name" value="OUTER MEMBRANE CATION EFFLUX PROTEIN"/>
    <property type="match status" value="1"/>
</dbReference>
<keyword evidence="4" id="KW-1185">Reference proteome</keyword>
<keyword evidence="3" id="KW-0614">Plasmid</keyword>
<dbReference type="Proteomes" id="UP001225788">
    <property type="component" value="Plasmid unnamed1"/>
</dbReference>
<keyword evidence="2" id="KW-0812">Transmembrane</keyword>
<dbReference type="Pfam" id="PF02321">
    <property type="entry name" value="OEP"/>
    <property type="match status" value="2"/>
</dbReference>
<dbReference type="NCBIfam" id="TIGR01845">
    <property type="entry name" value="outer_NodT"/>
    <property type="match status" value="1"/>
</dbReference>
<dbReference type="RefSeq" id="WP_306162744.1">
    <property type="nucleotide sequence ID" value="NZ_CP132315.1"/>
</dbReference>
<accession>A0ABY9KD44</accession>
<dbReference type="InterPro" id="IPR010131">
    <property type="entry name" value="MdtP/NodT-like"/>
</dbReference>
<comment type="similarity">
    <text evidence="1 2">Belongs to the outer membrane factor (OMF) (TC 1.B.17) family.</text>
</comment>
<dbReference type="InterPro" id="IPR003423">
    <property type="entry name" value="OMP_efflux"/>
</dbReference>
<dbReference type="SUPFAM" id="SSF56954">
    <property type="entry name" value="Outer membrane efflux proteins (OEP)"/>
    <property type="match status" value="1"/>
</dbReference>
<evidence type="ECO:0000313" key="3">
    <source>
        <dbReference type="EMBL" id="WLS06433.1"/>
    </source>
</evidence>
<keyword evidence="2" id="KW-0449">Lipoprotein</keyword>
<gene>
    <name evidence="3" type="ORF">Q9315_23755</name>
</gene>
<keyword evidence="2" id="KW-1134">Transmembrane beta strand</keyword>
<evidence type="ECO:0000256" key="1">
    <source>
        <dbReference type="ARBA" id="ARBA00007613"/>
    </source>
</evidence>
<dbReference type="PROSITE" id="PS51257">
    <property type="entry name" value="PROKAR_LIPOPROTEIN"/>
    <property type="match status" value="1"/>
</dbReference>